<dbReference type="Proteomes" id="UP000429181">
    <property type="component" value="Chromosome 7"/>
</dbReference>
<keyword evidence="4" id="KW-1185">Reference proteome</keyword>
<proteinExistence type="inferred from homology"/>
<dbReference type="Pfam" id="PF10223">
    <property type="entry name" value="Menorin_N"/>
    <property type="match status" value="1"/>
</dbReference>
<dbReference type="GeneTree" id="ENSGT00530000063681"/>
<dbReference type="PANTHER" id="PTHR21184">
    <property type="entry name" value="MENORIN (DENDRITIC BRANCHING PROTEIN)"/>
    <property type="match status" value="1"/>
</dbReference>
<dbReference type="OMA" id="CHAVNSK"/>
<dbReference type="Ensembl" id="ENSBIXT00005040134.1">
    <property type="protein sequence ID" value="ENSBIXP00005043575.1"/>
    <property type="gene ID" value="ENSBIXG00005004697.1"/>
</dbReference>
<reference evidence="3" key="2">
    <citation type="submission" date="2025-05" db="UniProtKB">
        <authorList>
            <consortium name="Ensembl"/>
        </authorList>
    </citation>
    <scope>IDENTIFICATION</scope>
</reference>
<name>A0A4W2F2X9_BOBOX</name>
<sequence>MTATAGGPGSWSENILEYFLRNNQITTEDGAQIVWYHAANHKVQVNEALRISNFRNEKIKVLFVFSEASTNTYELTYEGTAHMIEADVILPSDGSEHGQPIMAHPPEINSDNTLQEWLAEVIKTNKGIKLDFKSLAAVEPSMMLLENVKRHLKRPVWINADVLPGPNGNSRVVDAKPFIDTVTSFSPDVTFSLGWTTGWHPEKVNEGYSWTMVKEMEYICNELNQPVTFPVRAALVRQSCSQLLWLLKQSNRYSLTIWTGKNDSYSTEDLLFIRDHFDKKRVFYDILEPQNHEFKQAIGIKINL</sequence>
<dbReference type="PANTHER" id="PTHR21184:SF3">
    <property type="entry name" value="PROTEIN FAM151B"/>
    <property type="match status" value="1"/>
</dbReference>
<dbReference type="InterPro" id="IPR019356">
    <property type="entry name" value="Menorin_dom"/>
</dbReference>
<comment type="similarity">
    <text evidence="1">Belongs to the menorin family.</text>
</comment>
<organism evidence="3 4">
    <name type="scientific">Bos indicus x Bos taurus</name>
    <name type="common">Hybrid cattle</name>
    <dbReference type="NCBI Taxonomy" id="30522"/>
    <lineage>
        <taxon>Eukaryota</taxon>
        <taxon>Metazoa</taxon>
        <taxon>Chordata</taxon>
        <taxon>Craniata</taxon>
        <taxon>Vertebrata</taxon>
        <taxon>Euteleostomi</taxon>
        <taxon>Mammalia</taxon>
        <taxon>Eutheria</taxon>
        <taxon>Laurasiatheria</taxon>
        <taxon>Artiodactyla</taxon>
        <taxon>Ruminantia</taxon>
        <taxon>Pecora</taxon>
        <taxon>Bovidae</taxon>
        <taxon>Bovinae</taxon>
        <taxon>Bos</taxon>
    </lineage>
</organism>
<gene>
    <name evidence="3" type="primary">FAM151B</name>
</gene>
<dbReference type="GO" id="GO:0005615">
    <property type="term" value="C:extracellular space"/>
    <property type="evidence" value="ECO:0007669"/>
    <property type="project" value="TreeGrafter"/>
</dbReference>
<evidence type="ECO:0000313" key="3">
    <source>
        <dbReference type="Ensembl" id="ENSBIXP00000043767.1"/>
    </source>
</evidence>
<dbReference type="Proteomes" id="UP000314981">
    <property type="component" value="Chromosome 7"/>
</dbReference>
<reference evidence="4 5" key="1">
    <citation type="submission" date="2018-11" db="EMBL/GenBank/DDBJ databases">
        <title>Haplotype-resolved cattle genomes.</title>
        <authorList>
            <person name="Low W.Y."/>
            <person name="Tearle R."/>
            <person name="Bickhart D.M."/>
            <person name="Rosen B.D."/>
            <person name="Koren S."/>
            <person name="Rhie A."/>
            <person name="Hiendleder S."/>
            <person name="Phillippy A.M."/>
            <person name="Smith T.P.L."/>
            <person name="Williams J.L."/>
        </authorList>
    </citation>
    <scope>NUCLEOTIDE SEQUENCE [LARGE SCALE GENOMIC DNA]</scope>
</reference>
<dbReference type="Ensembl" id="ENSBIXT00000042688.1">
    <property type="protein sequence ID" value="ENSBIXP00000043767.1"/>
    <property type="gene ID" value="ENSBIXG00000027920.1"/>
</dbReference>
<evidence type="ECO:0000313" key="4">
    <source>
        <dbReference type="Proteomes" id="UP000314981"/>
    </source>
</evidence>
<dbReference type="AlphaFoldDB" id="A0A4W2F2X9"/>
<evidence type="ECO:0000259" key="2">
    <source>
        <dbReference type="Pfam" id="PF10223"/>
    </source>
</evidence>
<feature type="domain" description="Menorin-like" evidence="2">
    <location>
        <begin position="29"/>
        <end position="290"/>
    </location>
</feature>
<evidence type="ECO:0000313" key="5">
    <source>
        <dbReference type="Proteomes" id="UP000429181"/>
    </source>
</evidence>
<accession>A0A4W2F2X9</accession>
<dbReference type="STRING" id="30522.A0A4W2F2X9"/>
<protein>
    <submittedName>
        <fullName evidence="3">Family with sequence similarity 151 member B</fullName>
    </submittedName>
</protein>
<evidence type="ECO:0000256" key="1">
    <source>
        <dbReference type="ARBA" id="ARBA00044953"/>
    </source>
</evidence>